<name>A0A7S1SCT0_ALECA</name>
<dbReference type="GO" id="GO:0005783">
    <property type="term" value="C:endoplasmic reticulum"/>
    <property type="evidence" value="ECO:0007669"/>
    <property type="project" value="TreeGrafter"/>
</dbReference>
<dbReference type="CDD" id="cd07989">
    <property type="entry name" value="LPLAT_AGPAT-like"/>
    <property type="match status" value="1"/>
</dbReference>
<dbReference type="InterPro" id="IPR002123">
    <property type="entry name" value="Plipid/glycerol_acylTrfase"/>
</dbReference>
<evidence type="ECO:0000256" key="3">
    <source>
        <dbReference type="SAM" id="Phobius"/>
    </source>
</evidence>
<dbReference type="PANTHER" id="PTHR10434">
    <property type="entry name" value="1-ACYL-SN-GLYCEROL-3-PHOSPHATE ACYLTRANSFERASE"/>
    <property type="match status" value="1"/>
</dbReference>
<keyword evidence="3" id="KW-0472">Membrane</keyword>
<keyword evidence="1" id="KW-0808">Transferase</keyword>
<evidence type="ECO:0000256" key="1">
    <source>
        <dbReference type="ARBA" id="ARBA00022679"/>
    </source>
</evidence>
<protein>
    <recommendedName>
        <fullName evidence="4">Phospholipid/glycerol acyltransferase domain-containing protein</fullName>
    </recommendedName>
</protein>
<evidence type="ECO:0000313" key="5">
    <source>
        <dbReference type="EMBL" id="CAD9190624.1"/>
    </source>
</evidence>
<dbReference type="SUPFAM" id="SSF69593">
    <property type="entry name" value="Glycerol-3-phosphate (1)-acyltransferase"/>
    <property type="match status" value="1"/>
</dbReference>
<dbReference type="GO" id="GO:0003841">
    <property type="term" value="F:1-acylglycerol-3-phosphate O-acyltransferase activity"/>
    <property type="evidence" value="ECO:0007669"/>
    <property type="project" value="TreeGrafter"/>
</dbReference>
<feature type="transmembrane region" description="Helical" evidence="3">
    <location>
        <begin position="12"/>
        <end position="35"/>
    </location>
</feature>
<keyword evidence="3" id="KW-0812">Transmembrane</keyword>
<keyword evidence="3" id="KW-1133">Transmembrane helix</keyword>
<dbReference type="SMART" id="SM00563">
    <property type="entry name" value="PlsC"/>
    <property type="match status" value="1"/>
</dbReference>
<dbReference type="AlphaFoldDB" id="A0A7S1SCT0"/>
<organism evidence="5">
    <name type="scientific">Alexandrium catenella</name>
    <name type="common">Red tide dinoflagellate</name>
    <name type="synonym">Gonyaulax catenella</name>
    <dbReference type="NCBI Taxonomy" id="2925"/>
    <lineage>
        <taxon>Eukaryota</taxon>
        <taxon>Sar</taxon>
        <taxon>Alveolata</taxon>
        <taxon>Dinophyceae</taxon>
        <taxon>Gonyaulacales</taxon>
        <taxon>Pyrocystaceae</taxon>
        <taxon>Alexandrium</taxon>
    </lineage>
</organism>
<accession>A0A7S1SCT0</accession>
<dbReference type="GO" id="GO:0006654">
    <property type="term" value="P:phosphatidic acid biosynthetic process"/>
    <property type="evidence" value="ECO:0007669"/>
    <property type="project" value="TreeGrafter"/>
</dbReference>
<evidence type="ECO:0000259" key="4">
    <source>
        <dbReference type="SMART" id="SM00563"/>
    </source>
</evidence>
<evidence type="ECO:0000256" key="2">
    <source>
        <dbReference type="ARBA" id="ARBA00023315"/>
    </source>
</evidence>
<dbReference type="PANTHER" id="PTHR10434:SF11">
    <property type="entry name" value="1-ACYL-SN-GLYCEROL-3-PHOSPHATE ACYLTRANSFERASE"/>
    <property type="match status" value="1"/>
</dbReference>
<gene>
    <name evidence="5" type="ORF">ACAT0790_LOCUS67399</name>
</gene>
<feature type="domain" description="Phospholipid/glycerol acyltransferase" evidence="4">
    <location>
        <begin position="96"/>
        <end position="213"/>
    </location>
</feature>
<proteinExistence type="predicted"/>
<keyword evidence="2" id="KW-0012">Acyltransferase</keyword>
<dbReference type="Pfam" id="PF01553">
    <property type="entry name" value="Acyltransferase"/>
    <property type="match status" value="1"/>
</dbReference>
<reference evidence="5" key="1">
    <citation type="submission" date="2021-01" db="EMBL/GenBank/DDBJ databases">
        <authorList>
            <person name="Corre E."/>
            <person name="Pelletier E."/>
            <person name="Niang G."/>
            <person name="Scheremetjew M."/>
            <person name="Finn R."/>
            <person name="Kale V."/>
            <person name="Holt S."/>
            <person name="Cochrane G."/>
            <person name="Meng A."/>
            <person name="Brown T."/>
            <person name="Cohen L."/>
        </authorList>
    </citation>
    <scope>NUCLEOTIDE SEQUENCE</scope>
    <source>
        <strain evidence="5">OF101</strain>
    </source>
</reference>
<dbReference type="EMBL" id="HBGE01113010">
    <property type="protein sequence ID" value="CAD9190624.1"/>
    <property type="molecule type" value="Transcribed_RNA"/>
</dbReference>
<sequence length="317" mass="34853">MSLAERAPRGTYAITAAVGLLVLIAATVSFVLQLVTAMLTWPLLLCSSGRLRFHTIQSRIWRTTLPILCVGLNPFWRQKTHFVGSAAGPPDIIPGSVIFVNHRSNSDPFVVSWLLLLSCIEAKFIYKSSLSKLPVLGWNCVLAGDLAVHHGDKQSIVKMLDKAREVLRQGYHVLVFPEGTRSPSGLLQDFKPTFFQICEELGCPAVPVCVLGTERAWPHGGFRMGCATVHMAMGEPVMPGQGGADALSDQVARQMQEMAREVLMDREADENAAEDPFVSGKPYAYWRPPKEIEDLLPEDQMKLLKAGKGHERGAHLA</sequence>